<reference evidence="1" key="1">
    <citation type="submission" date="2022-10" db="EMBL/GenBank/DDBJ databases">
        <title>Rhodococcus ferula Z13 complete genome.</title>
        <authorList>
            <person name="Long X."/>
            <person name="Zang M."/>
        </authorList>
    </citation>
    <scope>NUCLEOTIDE SEQUENCE</scope>
    <source>
        <strain evidence="1">Z13</strain>
    </source>
</reference>
<dbReference type="Proteomes" id="UP001156484">
    <property type="component" value="Chromosome"/>
</dbReference>
<evidence type="ECO:0000313" key="2">
    <source>
        <dbReference type="Proteomes" id="UP001156484"/>
    </source>
</evidence>
<evidence type="ECO:0000313" key="1">
    <source>
        <dbReference type="EMBL" id="UYP20156.1"/>
    </source>
</evidence>
<gene>
    <name evidence="1" type="ORF">OED52_06335</name>
</gene>
<protein>
    <submittedName>
        <fullName evidence="1">NAD(P)/FAD-dependent oxidoreductase</fullName>
    </submittedName>
</protein>
<sequence length="517" mass="58029">MNDAERDGCPPAEVDVLIVGAGISGIGTAYHLKTERPGTSFAVVEARDSIGGTWDLFRYPGVRSDSDLHTLGFEFNPWRKKHSYAGGEEILEYLHETVAAHGLAPYLHLGHRVVRARFSSDTGRWTVTLRHTHDGQDQEGGEHTVTCRFLFSATGYYDYDEGYTPPFEGRDEFRGRIVHPQFWPDDLDHRGKRVVVIGSGATAVTLVPALAEDAAHVTMLQRSPSYVLVWPRENKVVHLLRSTLPEEWADRAVRRLSVRLLHELYRTSRRAPGLFKAFLRRRMTRVLPDDYPVDVHFNPSYEPWDQRLCVAPDADLFEVIAAGTASVVTDRIERFTPTGIALESGRELEADIVVTATGLKMLPFGRIDLEVDGTPVDLHECITYKATMLTGVPNYAFAFGYTNSSWTLKVDLAGHHLCRLLDHMDRRGYAVVTPVCDDPAVGGEPFWDLTSNYILRAKDMFPQSGSDGPWSMEQNYYLDRARLIEQPVDHPALRFERVVPAARVPAGQPTSEERTGT</sequence>
<organism evidence="1 2">
    <name type="scientific">Rhodococcus sacchari</name>
    <dbReference type="NCBI Taxonomy" id="2962047"/>
    <lineage>
        <taxon>Bacteria</taxon>
        <taxon>Bacillati</taxon>
        <taxon>Actinomycetota</taxon>
        <taxon>Actinomycetes</taxon>
        <taxon>Mycobacteriales</taxon>
        <taxon>Nocardiaceae</taxon>
        <taxon>Rhodococcus</taxon>
    </lineage>
</organism>
<name>A0ACD4DJE8_9NOCA</name>
<dbReference type="EMBL" id="CP107551">
    <property type="protein sequence ID" value="UYP20156.1"/>
    <property type="molecule type" value="Genomic_DNA"/>
</dbReference>
<proteinExistence type="predicted"/>
<accession>A0ACD4DJE8</accession>
<keyword evidence="2" id="KW-1185">Reference proteome</keyword>